<name>A0ABN2C9G5_9MICO</name>
<evidence type="ECO:0000313" key="4">
    <source>
        <dbReference type="Proteomes" id="UP001500350"/>
    </source>
</evidence>
<feature type="compositionally biased region" description="Polar residues" evidence="1">
    <location>
        <begin position="35"/>
        <end position="46"/>
    </location>
</feature>
<feature type="signal peptide" evidence="2">
    <location>
        <begin position="1"/>
        <end position="22"/>
    </location>
</feature>
<evidence type="ECO:0000313" key="3">
    <source>
        <dbReference type="EMBL" id="GAA1555078.1"/>
    </source>
</evidence>
<evidence type="ECO:0000256" key="2">
    <source>
        <dbReference type="SAM" id="SignalP"/>
    </source>
</evidence>
<dbReference type="PROSITE" id="PS51257">
    <property type="entry name" value="PROKAR_LIPOPROTEIN"/>
    <property type="match status" value="1"/>
</dbReference>
<accession>A0ABN2C9G5</accession>
<dbReference type="Proteomes" id="UP001500350">
    <property type="component" value="Unassembled WGS sequence"/>
</dbReference>
<feature type="chain" id="PRO_5046765584" description="Peptidase MA-like domain-containing protein" evidence="2">
    <location>
        <begin position="23"/>
        <end position="289"/>
    </location>
</feature>
<reference evidence="3 4" key="1">
    <citation type="journal article" date="2019" name="Int. J. Syst. Evol. Microbiol.">
        <title>The Global Catalogue of Microorganisms (GCM) 10K type strain sequencing project: providing services to taxonomists for standard genome sequencing and annotation.</title>
        <authorList>
            <consortium name="The Broad Institute Genomics Platform"/>
            <consortium name="The Broad Institute Genome Sequencing Center for Infectious Disease"/>
            <person name="Wu L."/>
            <person name="Ma J."/>
        </authorList>
    </citation>
    <scope>NUCLEOTIDE SEQUENCE [LARGE SCALE GENOMIC DNA]</scope>
    <source>
        <strain evidence="3 4">JCM 14589</strain>
    </source>
</reference>
<evidence type="ECO:0000256" key="1">
    <source>
        <dbReference type="SAM" id="MobiDB-lite"/>
    </source>
</evidence>
<sequence length="289" mass="31359">MPRRVRAGVTAGVLAASLFVSGCDAVRHVLDQQAERSPSPSTTQPVTDPAQRVRQSDLETKVGAGMNARTSGGAMIVASNGTRIPNAIVEASAKAAASVRALDPQASKNALLVLVPRDDAEFKEYTGQEAASQLANTVTGGGRLPYVVMSGWTTKNPDTLTTRETLAHEAFHALTLEKLATERPLWLLEGWAEYVGQRTVPQAPHKRDDISPHVPSDEELRGANAADAYYTAFTFARYLRNTHGHDKVMAFYSEAVRTKEPLEALLNKHFGKGLTALESGYVAWYPTFR</sequence>
<keyword evidence="2" id="KW-0732">Signal</keyword>
<comment type="caution">
    <text evidence="3">The sequence shown here is derived from an EMBL/GenBank/DDBJ whole genome shotgun (WGS) entry which is preliminary data.</text>
</comment>
<protein>
    <recommendedName>
        <fullName evidence="5">Peptidase MA-like domain-containing protein</fullName>
    </recommendedName>
</protein>
<dbReference type="EMBL" id="BAAANW010000001">
    <property type="protein sequence ID" value="GAA1555078.1"/>
    <property type="molecule type" value="Genomic_DNA"/>
</dbReference>
<organism evidence="3 4">
    <name type="scientific">Dermacoccus profundi</name>
    <dbReference type="NCBI Taxonomy" id="322602"/>
    <lineage>
        <taxon>Bacteria</taxon>
        <taxon>Bacillati</taxon>
        <taxon>Actinomycetota</taxon>
        <taxon>Actinomycetes</taxon>
        <taxon>Micrococcales</taxon>
        <taxon>Dermacoccaceae</taxon>
        <taxon>Dermacoccus</taxon>
    </lineage>
</organism>
<feature type="region of interest" description="Disordered" evidence="1">
    <location>
        <begin position="32"/>
        <end position="65"/>
    </location>
</feature>
<proteinExistence type="predicted"/>
<keyword evidence="4" id="KW-1185">Reference proteome</keyword>
<gene>
    <name evidence="3" type="ORF">GCM10009763_00070</name>
</gene>
<evidence type="ECO:0008006" key="5">
    <source>
        <dbReference type="Google" id="ProtNLM"/>
    </source>
</evidence>